<comment type="similarity">
    <text evidence="2">Belongs to the bacterial solute-binding protein SsuA/TauA family.</text>
</comment>
<dbReference type="EMBL" id="FZOD01000009">
    <property type="protein sequence ID" value="SNS44950.1"/>
    <property type="molecule type" value="Genomic_DNA"/>
</dbReference>
<evidence type="ECO:0000256" key="2">
    <source>
        <dbReference type="ARBA" id="ARBA00010742"/>
    </source>
</evidence>
<keyword evidence="6" id="KW-1185">Reference proteome</keyword>
<proteinExistence type="inferred from homology"/>
<dbReference type="RefSeq" id="WP_089207395.1">
    <property type="nucleotide sequence ID" value="NZ_FZOD01000009.1"/>
</dbReference>
<protein>
    <submittedName>
        <fullName evidence="5">ABC-type nitrate/sulfonate/bicarbonate transport system, substrate-binding protein</fullName>
    </submittedName>
</protein>
<evidence type="ECO:0000256" key="3">
    <source>
        <dbReference type="ARBA" id="ARBA00022729"/>
    </source>
</evidence>
<accession>A0A239EJK6</accession>
<dbReference type="Gene3D" id="3.40.190.10">
    <property type="entry name" value="Periplasmic binding protein-like II"/>
    <property type="match status" value="2"/>
</dbReference>
<reference evidence="5 6" key="1">
    <citation type="submission" date="2017-06" db="EMBL/GenBank/DDBJ databases">
        <authorList>
            <person name="Kim H.J."/>
            <person name="Triplett B.A."/>
        </authorList>
    </citation>
    <scope>NUCLEOTIDE SEQUENCE [LARGE SCALE GENOMIC DNA]</scope>
    <source>
        <strain evidence="5 6">CGMCC 4.2132</strain>
    </source>
</reference>
<keyword evidence="3 4" id="KW-0732">Signal</keyword>
<comment type="subcellular location">
    <subcellularLocation>
        <location evidence="1">Periplasm</location>
    </subcellularLocation>
</comment>
<dbReference type="SUPFAM" id="SSF53850">
    <property type="entry name" value="Periplasmic binding protein-like II"/>
    <property type="match status" value="1"/>
</dbReference>
<dbReference type="PANTHER" id="PTHR30024">
    <property type="entry name" value="ALIPHATIC SULFONATES-BINDING PROTEIN-RELATED"/>
    <property type="match status" value="1"/>
</dbReference>
<evidence type="ECO:0000256" key="4">
    <source>
        <dbReference type="SAM" id="SignalP"/>
    </source>
</evidence>
<feature type="signal peptide" evidence="4">
    <location>
        <begin position="1"/>
        <end position="26"/>
    </location>
</feature>
<dbReference type="Proteomes" id="UP000198282">
    <property type="component" value="Unassembled WGS sequence"/>
</dbReference>
<dbReference type="PANTHER" id="PTHR30024:SF47">
    <property type="entry name" value="TAURINE-BINDING PERIPLASMIC PROTEIN"/>
    <property type="match status" value="1"/>
</dbReference>
<gene>
    <name evidence="5" type="ORF">SAMN05216276_1009189</name>
</gene>
<evidence type="ECO:0000256" key="1">
    <source>
        <dbReference type="ARBA" id="ARBA00004418"/>
    </source>
</evidence>
<feature type="chain" id="PRO_5039318547" evidence="4">
    <location>
        <begin position="27"/>
        <end position="304"/>
    </location>
</feature>
<name>A0A239EJK6_9ACTN</name>
<dbReference type="OrthoDB" id="3664795at2"/>
<evidence type="ECO:0000313" key="5">
    <source>
        <dbReference type="EMBL" id="SNS44950.1"/>
    </source>
</evidence>
<organism evidence="5 6">
    <name type="scientific">Streptosporangium subroseum</name>
    <dbReference type="NCBI Taxonomy" id="106412"/>
    <lineage>
        <taxon>Bacteria</taxon>
        <taxon>Bacillati</taxon>
        <taxon>Actinomycetota</taxon>
        <taxon>Actinomycetes</taxon>
        <taxon>Streptosporangiales</taxon>
        <taxon>Streptosporangiaceae</taxon>
        <taxon>Streptosporangium</taxon>
    </lineage>
</organism>
<dbReference type="GO" id="GO:0042597">
    <property type="term" value="C:periplasmic space"/>
    <property type="evidence" value="ECO:0007669"/>
    <property type="project" value="UniProtKB-SubCell"/>
</dbReference>
<sequence>MRTLRIGTFSPSVVLGVAAATGALDAAGLTITQVPARNSPEQFAALLAGELDAVITSPDNVLAYRFVADNPLGHTSDLRILAAVDRGLGLSLFTAPGVEDLDSLRGGVLGVDVPTSGFAFVAYELLARRGIKAGIDCEVAALGSTPRRAEALAGGRCAVTVLNAGNDLRAERAGCHRLSRAKEIGPYVGTVLASTAERQEEWLAALVGVIVDTSGRLASGQFRECASSVTARLMGLGDDDVQRYVELLADPDEGLVADGRVDRESLDTLVTLRTRHHAGSAGLADALRHDTGLLDERFLPGAAP</sequence>
<evidence type="ECO:0000313" key="6">
    <source>
        <dbReference type="Proteomes" id="UP000198282"/>
    </source>
</evidence>
<dbReference type="AlphaFoldDB" id="A0A239EJK6"/>